<evidence type="ECO:0000313" key="2">
    <source>
        <dbReference type="EMBL" id="QTQ11815.1"/>
    </source>
</evidence>
<name>A0A975F029_9SPIR</name>
<accession>A0A975F029</accession>
<organism evidence="2 3">
    <name type="scientific">Treponema parvum</name>
    <dbReference type="NCBI Taxonomy" id="138851"/>
    <lineage>
        <taxon>Bacteria</taxon>
        <taxon>Pseudomonadati</taxon>
        <taxon>Spirochaetota</taxon>
        <taxon>Spirochaetia</taxon>
        <taxon>Spirochaetales</taxon>
        <taxon>Treponemataceae</taxon>
        <taxon>Treponema</taxon>
    </lineage>
</organism>
<proteinExistence type="predicted"/>
<dbReference type="Proteomes" id="UP000671995">
    <property type="component" value="Chromosome"/>
</dbReference>
<keyword evidence="1" id="KW-0460">Magnesium</keyword>
<dbReference type="GO" id="GO:0046872">
    <property type="term" value="F:metal ion binding"/>
    <property type="evidence" value="ECO:0007669"/>
    <property type="project" value="UniProtKB-KW"/>
</dbReference>
<comment type="cofactor">
    <cofactor evidence="1">
        <name>Mg(2+)</name>
        <dbReference type="ChEBI" id="CHEBI:18420"/>
    </cofactor>
    <text evidence="1">Binds 2 magnesium ions per subunit.</text>
</comment>
<dbReference type="AlphaFoldDB" id="A0A975F029"/>
<dbReference type="RefSeq" id="WP_210116527.1">
    <property type="nucleotide sequence ID" value="NZ_CP054257.1"/>
</dbReference>
<evidence type="ECO:0000313" key="3">
    <source>
        <dbReference type="Proteomes" id="UP000671995"/>
    </source>
</evidence>
<reference evidence="2" key="1">
    <citation type="submission" date="2020-05" db="EMBL/GenBank/DDBJ databases">
        <authorList>
            <person name="Zeng H."/>
            <person name="Chan Y.K."/>
            <person name="Watt R.M."/>
        </authorList>
    </citation>
    <scope>NUCLEOTIDE SEQUENCE</scope>
    <source>
        <strain evidence="2">ATCC 700773</strain>
    </source>
</reference>
<dbReference type="InterPro" id="IPR036705">
    <property type="entry name" value="Ribosyl_crysJ1_sf"/>
</dbReference>
<evidence type="ECO:0000256" key="1">
    <source>
        <dbReference type="PIRSR" id="PIRSR605502-1"/>
    </source>
</evidence>
<feature type="binding site" evidence="1">
    <location>
        <position position="257"/>
    </location>
    <ligand>
        <name>Mg(2+)</name>
        <dbReference type="ChEBI" id="CHEBI:18420"/>
        <label>1</label>
    </ligand>
</feature>
<gene>
    <name evidence="2" type="ORF">HRI96_06135</name>
</gene>
<dbReference type="InterPro" id="IPR005502">
    <property type="entry name" value="Ribosyl_crysJ1"/>
</dbReference>
<dbReference type="Gene3D" id="1.10.4080.10">
    <property type="entry name" value="ADP-ribosylation/Crystallin J1"/>
    <property type="match status" value="1"/>
</dbReference>
<sequence length="627" mass="71375">MNDSNYFDHVYGGWLGKCLGGAAGTPVEGIKKLIDRDFREVIRPDLPNDDLDMQLLWLEVLEEKGLLLTANDLAKAWDEHCWYPFSEYGIFLKNYERGIMPPYSGSFNNPFFCEGEGCPIRSEIWAMVFPNDPDKAAYYAGLDGSLDHAGESVWIEQYYAAIESCAFTGTDMTELLKSQLHFLPEDSRALGCASLVFSLAEQGIADWRKVRTAVLQKYGHNDFTNSITNLGLMLIALLYGKDNLQTVIDIAFRSGFDTDCTCATAAAIWGILYGAKKIPEELKALVNDGYVVGIDIKSDCRSIYRLSEQTCRLGETLKNGSLLTPPRCEQKFDEAIHQEIRYSDQPAIGFQDRCRIKLVTQNRSNQAYSLHSRIENLPSGWVVEPQYRDFLLPAGETAETEFCILTSDQIKSIANINKLKVVTAERERPEQIAELSFGIAGAMDWIGVGPFFENLEKKDLPNIPAAHDEDTGRPTMECKVNNAVYLDKAYIDENDFTAAFSTQEKCIIRGYEDLLPLDQTFGCRGQICVYLQQEVISPKDQDLWVIIGNNDGFVLWVNDEKKLCYDEMRLWTPYNHYELVHLKEGKNRIVLKLLRRGEQFRFCLGFRKYDGEHFHKKRWCTDLSVTR</sequence>
<dbReference type="EMBL" id="CP054257">
    <property type="protein sequence ID" value="QTQ11815.1"/>
    <property type="molecule type" value="Genomic_DNA"/>
</dbReference>
<dbReference type="SUPFAM" id="SSF101478">
    <property type="entry name" value="ADP-ribosylglycohydrolase"/>
    <property type="match status" value="1"/>
</dbReference>
<keyword evidence="1" id="KW-0479">Metal-binding</keyword>
<feature type="binding site" evidence="1">
    <location>
        <position position="259"/>
    </location>
    <ligand>
        <name>Mg(2+)</name>
        <dbReference type="ChEBI" id="CHEBI:18420"/>
        <label>1</label>
    </ligand>
</feature>
<protein>
    <submittedName>
        <fullName evidence="2">ADP-ribosylglycohydrolase family protein</fullName>
    </submittedName>
</protein>
<reference evidence="2" key="2">
    <citation type="journal article" date="2021" name="Microbiol. Resour. Announc.">
        <title>Complete Genome Sequences of Three Human Oral Treponema parvum Isolates.</title>
        <authorList>
            <person name="Zeng H."/>
            <person name="Watt R.M."/>
        </authorList>
    </citation>
    <scope>NUCLEOTIDE SEQUENCE</scope>
    <source>
        <strain evidence="2">ATCC 700773</strain>
    </source>
</reference>
<dbReference type="Pfam" id="PF03747">
    <property type="entry name" value="ADP_ribosyl_GH"/>
    <property type="match status" value="1"/>
</dbReference>